<accession>A0AAW9QUK6</accession>
<reference evidence="2 3" key="1">
    <citation type="submission" date="2024-01" db="EMBL/GenBank/DDBJ databases">
        <title>Genomic insights into the taxonomy and metabolism of the cyanobacterium Pannus brasiliensis CCIBt3594.</title>
        <authorList>
            <person name="Machado M."/>
            <person name="Botero N.B."/>
            <person name="Andreote A.P.D."/>
            <person name="Feitosa A.M.T."/>
            <person name="Popin R."/>
            <person name="Sivonen K."/>
            <person name="Fiore M.F."/>
        </authorList>
    </citation>
    <scope>NUCLEOTIDE SEQUENCE [LARGE SCALE GENOMIC DNA]</scope>
    <source>
        <strain evidence="2 3">CCIBt3594</strain>
    </source>
</reference>
<protein>
    <recommendedName>
        <fullName evidence="1">REase AHJR-like domain-containing protein</fullName>
    </recommendedName>
</protein>
<dbReference type="AlphaFoldDB" id="A0AAW9QUK6"/>
<dbReference type="EMBL" id="JBAFSM010000005">
    <property type="protein sequence ID" value="MEG3436274.1"/>
    <property type="molecule type" value="Genomic_DNA"/>
</dbReference>
<name>A0AAW9QUK6_9CHRO</name>
<keyword evidence="3" id="KW-1185">Reference proteome</keyword>
<proteinExistence type="predicted"/>
<comment type="caution">
    <text evidence="2">The sequence shown here is derived from an EMBL/GenBank/DDBJ whole genome shotgun (WGS) entry which is preliminary data.</text>
</comment>
<dbReference type="InterPro" id="IPR040902">
    <property type="entry name" value="AHJR-like"/>
</dbReference>
<feature type="domain" description="REase AHJR-like" evidence="1">
    <location>
        <begin position="2"/>
        <end position="124"/>
    </location>
</feature>
<dbReference type="RefSeq" id="WP_332863728.1">
    <property type="nucleotide sequence ID" value="NZ_JBAFSM010000005.1"/>
</dbReference>
<evidence type="ECO:0000313" key="2">
    <source>
        <dbReference type="EMBL" id="MEG3436274.1"/>
    </source>
</evidence>
<dbReference type="SUPFAM" id="SSF52980">
    <property type="entry name" value="Restriction endonuclease-like"/>
    <property type="match status" value="1"/>
</dbReference>
<dbReference type="Proteomes" id="UP001328733">
    <property type="component" value="Unassembled WGS sequence"/>
</dbReference>
<sequence length="234" mass="26799">MAIVTEKQHGEQLLKVANDYKAKGFEVIFQPQTEDLPDFMKNYRPDLLARRGEESVIVEVKSRSSLDSATAQYLSSLSREIKKHPGWTFQLVMINPEKIDNNSEAVYSWKLAEIEKKFANARQLIQYPEAAILYLWSLIEALLRLLAEKEEVSIREVNPSYLIKKLTVEGVIDRNEYQMLTNAFSLRNALAHGFTPLNLPSNSVEEFIKLTEQLLLYFQDRRSSADESGSNPNA</sequence>
<dbReference type="Pfam" id="PF18743">
    <property type="entry name" value="AHJR-like"/>
    <property type="match status" value="1"/>
</dbReference>
<evidence type="ECO:0000313" key="3">
    <source>
        <dbReference type="Proteomes" id="UP001328733"/>
    </source>
</evidence>
<evidence type="ECO:0000259" key="1">
    <source>
        <dbReference type="Pfam" id="PF18743"/>
    </source>
</evidence>
<dbReference type="InterPro" id="IPR011335">
    <property type="entry name" value="Restrct_endonuc-II-like"/>
</dbReference>
<organism evidence="2 3">
    <name type="scientific">Pannus brasiliensis CCIBt3594</name>
    <dbReference type="NCBI Taxonomy" id="1427578"/>
    <lineage>
        <taxon>Bacteria</taxon>
        <taxon>Bacillati</taxon>
        <taxon>Cyanobacteriota</taxon>
        <taxon>Cyanophyceae</taxon>
        <taxon>Oscillatoriophycideae</taxon>
        <taxon>Chroococcales</taxon>
        <taxon>Microcystaceae</taxon>
        <taxon>Pannus</taxon>
    </lineage>
</organism>
<gene>
    <name evidence="2" type="ORF">V0288_04010</name>
</gene>